<keyword evidence="4" id="KW-1185">Reference proteome</keyword>
<dbReference type="RefSeq" id="WP_046210791.1">
    <property type="nucleotide sequence ID" value="NZ_BSKQ01000001.1"/>
</dbReference>
<feature type="region of interest" description="Disordered" evidence="1">
    <location>
        <begin position="40"/>
        <end position="60"/>
    </location>
</feature>
<dbReference type="STRING" id="481446.NIT7645_00090"/>
<proteinExistence type="predicted"/>
<protein>
    <recommendedName>
        <fullName evidence="2">Anti-sigma factor NepR domain-containing protein</fullName>
    </recommendedName>
</protein>
<name>A0A0H5DGJ7_9RHOB</name>
<dbReference type="GeneID" id="78397438"/>
<gene>
    <name evidence="3" type="ORF">NIT7321_01426</name>
</gene>
<reference evidence="4" key="1">
    <citation type="submission" date="2015-05" db="EMBL/GenBank/DDBJ databases">
        <authorList>
            <person name="Rodrigo-Torres Lidia"/>
            <person name="Arahal R.David."/>
        </authorList>
    </citation>
    <scope>NUCLEOTIDE SEQUENCE [LARGE SCALE GENOMIC DNA]</scope>
    <source>
        <strain evidence="4">CECT 7321</strain>
    </source>
</reference>
<evidence type="ECO:0000313" key="3">
    <source>
        <dbReference type="EMBL" id="CRL10580.1"/>
    </source>
</evidence>
<evidence type="ECO:0000313" key="4">
    <source>
        <dbReference type="Proteomes" id="UP000043764"/>
    </source>
</evidence>
<organism evidence="3 4">
    <name type="scientific">Phaeobacter italicus</name>
    <dbReference type="NCBI Taxonomy" id="481446"/>
    <lineage>
        <taxon>Bacteria</taxon>
        <taxon>Pseudomonadati</taxon>
        <taxon>Pseudomonadota</taxon>
        <taxon>Alphaproteobacteria</taxon>
        <taxon>Rhodobacterales</taxon>
        <taxon>Roseobacteraceae</taxon>
        <taxon>Phaeobacter</taxon>
    </lineage>
</organism>
<dbReference type="AlphaFoldDB" id="A0A0H5DGJ7"/>
<evidence type="ECO:0000259" key="2">
    <source>
        <dbReference type="Pfam" id="PF18557"/>
    </source>
</evidence>
<sequence length="60" mass="6765">MPKKRSDTVEREIDQNLKRAFDALASEPLPDRFTSLLDQLKAKETSDNASASDDQEGRND</sequence>
<dbReference type="InterPro" id="IPR041649">
    <property type="entry name" value="NepR"/>
</dbReference>
<accession>A0A0H5DGJ7</accession>
<dbReference type="EMBL" id="CVRL01000013">
    <property type="protein sequence ID" value="CRL10580.1"/>
    <property type="molecule type" value="Genomic_DNA"/>
</dbReference>
<feature type="domain" description="Anti-sigma factor NepR" evidence="2">
    <location>
        <begin position="11"/>
        <end position="44"/>
    </location>
</feature>
<dbReference type="Proteomes" id="UP000043764">
    <property type="component" value="Unassembled WGS sequence"/>
</dbReference>
<dbReference type="Pfam" id="PF18557">
    <property type="entry name" value="NepR"/>
    <property type="match status" value="1"/>
</dbReference>
<evidence type="ECO:0000256" key="1">
    <source>
        <dbReference type="SAM" id="MobiDB-lite"/>
    </source>
</evidence>